<name>A0A1M4E593_9ACTN</name>
<protein>
    <submittedName>
        <fullName evidence="2">N-acyl-D-amino-acid deacylase</fullName>
        <ecNumber evidence="2">3.5.1.81</ecNumber>
    </submittedName>
</protein>
<dbReference type="AlphaFoldDB" id="A0A1M4E593"/>
<dbReference type="Pfam" id="PF07969">
    <property type="entry name" value="Amidohydro_3"/>
    <property type="match status" value="1"/>
</dbReference>
<dbReference type="Gene3D" id="3.20.20.140">
    <property type="entry name" value="Metal-dependent hydrolases"/>
    <property type="match status" value="1"/>
</dbReference>
<organism evidence="2">
    <name type="scientific">Nonomuraea gerenzanensis</name>
    <dbReference type="NCBI Taxonomy" id="93944"/>
    <lineage>
        <taxon>Bacteria</taxon>
        <taxon>Bacillati</taxon>
        <taxon>Actinomycetota</taxon>
        <taxon>Actinomycetes</taxon>
        <taxon>Streptosporangiales</taxon>
        <taxon>Streptosporangiaceae</taxon>
        <taxon>Nonomuraea</taxon>
    </lineage>
</organism>
<reference evidence="2" key="1">
    <citation type="submission" date="2016-04" db="EMBL/GenBank/DDBJ databases">
        <authorList>
            <person name="Evans L.H."/>
            <person name="Alamgir A."/>
            <person name="Owens N."/>
            <person name="Weber N.D."/>
            <person name="Virtaneva K."/>
            <person name="Barbian K."/>
            <person name="Babar A."/>
            <person name="Rosenke K."/>
        </authorList>
    </citation>
    <scope>NUCLEOTIDE SEQUENCE</scope>
    <source>
        <strain evidence="2">Nono1</strain>
    </source>
</reference>
<accession>A0A1M4E593</accession>
<dbReference type="GO" id="GO:0047420">
    <property type="term" value="F:N-acyl-D-amino-acid deacylase activity"/>
    <property type="evidence" value="ECO:0007669"/>
    <property type="project" value="UniProtKB-EC"/>
</dbReference>
<dbReference type="InterPro" id="IPR032466">
    <property type="entry name" value="Metal_Hydrolase"/>
</dbReference>
<dbReference type="RefSeq" id="WP_225273112.1">
    <property type="nucleotide sequence ID" value="NZ_CP084058.1"/>
</dbReference>
<evidence type="ECO:0000259" key="1">
    <source>
        <dbReference type="Pfam" id="PF07969"/>
    </source>
</evidence>
<dbReference type="InterPro" id="IPR011059">
    <property type="entry name" value="Metal-dep_hydrolase_composite"/>
</dbReference>
<proteinExistence type="predicted"/>
<dbReference type="EC" id="3.5.1.81" evidence="2"/>
<dbReference type="EMBL" id="LT559118">
    <property type="protein sequence ID" value="SBO93953.1"/>
    <property type="molecule type" value="Genomic_DNA"/>
</dbReference>
<dbReference type="SUPFAM" id="SSF51338">
    <property type="entry name" value="Composite domain of metallo-dependent hydrolases"/>
    <property type="match status" value="1"/>
</dbReference>
<evidence type="ECO:0000313" key="2">
    <source>
        <dbReference type="EMBL" id="SBO93953.1"/>
    </source>
</evidence>
<dbReference type="InterPro" id="IPR013108">
    <property type="entry name" value="Amidohydro_3"/>
</dbReference>
<feature type="domain" description="Amidohydrolase 3" evidence="1">
    <location>
        <begin position="18"/>
        <end position="184"/>
    </location>
</feature>
<gene>
    <name evidence="2" type="ORF">BN4615_P3469</name>
</gene>
<keyword evidence="2" id="KW-0378">Hydrolase</keyword>
<dbReference type="SUPFAM" id="SSF51556">
    <property type="entry name" value="Metallo-dependent hydrolases"/>
    <property type="match status" value="1"/>
</dbReference>
<sequence>MRSGRVAEVGAPPATAAQVIDATGLLVTPGLIDLHSHADFTVLAAPTAEACLHQGVTTLATGNCGLSPFPGPSGSPWPGLAAFAAAVDAARPAVNLAPLVGHGALRAAVLGQERRAPSGEKLGRMRGLLATAAEQGAFGMSTGLIYAPGSFAAADEIEALSAELAGRGLLYATHLRDEGDRLLEAGVRPGRTLRATAPG</sequence>